<dbReference type="GeneID" id="103513000"/>
<evidence type="ECO:0000313" key="6">
    <source>
        <dbReference type="Proteomes" id="UP000079169"/>
    </source>
</evidence>
<feature type="compositionally biased region" description="Basic residues" evidence="4">
    <location>
        <begin position="463"/>
        <end position="476"/>
    </location>
</feature>
<dbReference type="GO" id="GO:0070319">
    <property type="term" value="C:Golgi to plasma membrane transport vesicle"/>
    <property type="evidence" value="ECO:0007669"/>
    <property type="project" value="TreeGrafter"/>
</dbReference>
<feature type="compositionally biased region" description="Low complexity" evidence="4">
    <location>
        <begin position="110"/>
        <end position="123"/>
    </location>
</feature>
<organism evidence="6 7">
    <name type="scientific">Diaphorina citri</name>
    <name type="common">Asian citrus psyllid</name>
    <dbReference type="NCBI Taxonomy" id="121845"/>
    <lineage>
        <taxon>Eukaryota</taxon>
        <taxon>Metazoa</taxon>
        <taxon>Ecdysozoa</taxon>
        <taxon>Arthropoda</taxon>
        <taxon>Hexapoda</taxon>
        <taxon>Insecta</taxon>
        <taxon>Pterygota</taxon>
        <taxon>Neoptera</taxon>
        <taxon>Paraneoptera</taxon>
        <taxon>Hemiptera</taxon>
        <taxon>Sternorrhyncha</taxon>
        <taxon>Psylloidea</taxon>
        <taxon>Psyllidae</taxon>
        <taxon>Diaphorininae</taxon>
        <taxon>Diaphorina</taxon>
    </lineage>
</organism>
<evidence type="ECO:0000313" key="7">
    <source>
        <dbReference type="RefSeq" id="XP_008476032.1"/>
    </source>
</evidence>
<keyword evidence="6" id="KW-1185">Reference proteome</keyword>
<evidence type="ECO:0000259" key="5">
    <source>
        <dbReference type="Pfam" id="PF06428"/>
    </source>
</evidence>
<name>A0A1S3D7D7_DIACI</name>
<dbReference type="PANTHER" id="PTHR14430:SF0">
    <property type="entry name" value="SEC2P DOMAIN-CONTAINING PROTEIN"/>
    <property type="match status" value="1"/>
</dbReference>
<accession>A0A1S3D7D7</accession>
<dbReference type="SUPFAM" id="SSF144284">
    <property type="entry name" value="Sec2 N-terminal region"/>
    <property type="match status" value="1"/>
</dbReference>
<feature type="region of interest" description="Disordered" evidence="4">
    <location>
        <begin position="95"/>
        <end position="173"/>
    </location>
</feature>
<feature type="domain" description="GDP/GTP exchange factor Sec2 N-terminal" evidence="5">
    <location>
        <begin position="320"/>
        <end position="407"/>
    </location>
</feature>
<dbReference type="GO" id="GO:0006887">
    <property type="term" value="P:exocytosis"/>
    <property type="evidence" value="ECO:0007669"/>
    <property type="project" value="TreeGrafter"/>
</dbReference>
<dbReference type="PANTHER" id="PTHR14430">
    <property type="entry name" value="RABIN3-RELATED"/>
    <property type="match status" value="1"/>
</dbReference>
<comment type="similarity">
    <text evidence="2">Belongs to the SEC2 family.</text>
</comment>
<feature type="compositionally biased region" description="Polar residues" evidence="4">
    <location>
        <begin position="96"/>
        <end position="107"/>
    </location>
</feature>
<reference evidence="7" key="1">
    <citation type="submission" date="2025-08" db="UniProtKB">
        <authorList>
            <consortium name="RefSeq"/>
        </authorList>
    </citation>
    <scope>IDENTIFICATION</scope>
</reference>
<dbReference type="AlphaFoldDB" id="A0A1S3D7D7"/>
<dbReference type="GO" id="GO:0005085">
    <property type="term" value="F:guanyl-nucleotide exchange factor activity"/>
    <property type="evidence" value="ECO:0007669"/>
    <property type="project" value="InterPro"/>
</dbReference>
<sequence>MKTYEPLPLLDCIKELTASHPSSPQKSLDLSDEDMDQDGPSLLDEFKTTSPTTSKFMNNDIQIKTIESEYNQVGNGKCPNETEVCRTNGAPLENPIRSTITNSSNPCAKTPSHSSISNTTPSSDHNVKYPQPLGIESLPNPKVLPERLSSTETHCCHSNQESQPSDNVANRSDSRLDEIETRVTPSHTASGCRNKTYCGESASLSNIETLSPYVRTNEFINEILKSPVRPGPCVVPYEDQVECGISEFKDINLNSPLKPSPEEPEQNPLADSHLVHLRTLEEIDEDEALCLCSNSVSSTLSSTTKRVPCISDSADIDSGAESASSSWERTVAEVKGAAISRLQEELRSAHEELKLKDEEVARLSQLRVEVESELEELTASLFQEAHNMVREANMRHATSEKLLRESKLQVDVLSAEVSALKTLVLTSTPSRPNPHLHPQIESKNSSGKEDGQNSSSSGSGGLFRKHRRSPSHCHLKYGREDSPPSETGEDTDSNNLPSNSDAVYTKDCKEVDPVVHREFLEWRASPTLSKDSPFIARIYSEDIDKCLEFSNEDLASLVRAAIDSGDIYIESVSDKTKSCFPRKCALLEVPRLCQYRMKLNGESDTWYYISKLCRNRIIKVCDFLNYLHYIQRGLVKSSAHDIYWEINRLRKEIVLARLGLTKDED</sequence>
<evidence type="ECO:0000256" key="3">
    <source>
        <dbReference type="SAM" id="Coils"/>
    </source>
</evidence>
<proteinExistence type="inferred from homology"/>
<dbReference type="InterPro" id="IPR009449">
    <property type="entry name" value="Sec2_N"/>
</dbReference>
<dbReference type="Pfam" id="PF06428">
    <property type="entry name" value="Sec2p"/>
    <property type="match status" value="1"/>
</dbReference>
<evidence type="ECO:0000256" key="4">
    <source>
        <dbReference type="SAM" id="MobiDB-lite"/>
    </source>
</evidence>
<feature type="compositionally biased region" description="Polar residues" evidence="4">
    <location>
        <begin position="19"/>
        <end position="28"/>
    </location>
</feature>
<dbReference type="STRING" id="121845.A0A1S3D7D7"/>
<dbReference type="RefSeq" id="XP_008476032.1">
    <property type="nucleotide sequence ID" value="XM_008477810.3"/>
</dbReference>
<feature type="compositionally biased region" description="Polar residues" evidence="4">
    <location>
        <begin position="493"/>
        <end position="502"/>
    </location>
</feature>
<feature type="coiled-coil region" evidence="3">
    <location>
        <begin position="339"/>
        <end position="380"/>
    </location>
</feature>
<dbReference type="PaxDb" id="121845-A0A1S3D7D7"/>
<evidence type="ECO:0000256" key="2">
    <source>
        <dbReference type="ARBA" id="ARBA00025794"/>
    </source>
</evidence>
<dbReference type="InterPro" id="IPR040351">
    <property type="entry name" value="RAB3IL/RAB3IP/Sec2"/>
</dbReference>
<protein>
    <submittedName>
        <fullName evidence="7">Uncharacterized protein LOC103513000</fullName>
    </submittedName>
</protein>
<feature type="region of interest" description="Disordered" evidence="4">
    <location>
        <begin position="425"/>
        <end position="503"/>
    </location>
</feature>
<feature type="compositionally biased region" description="Polar residues" evidence="4">
    <location>
        <begin position="148"/>
        <end position="171"/>
    </location>
</feature>
<gene>
    <name evidence="7" type="primary">LOC103513000</name>
</gene>
<dbReference type="Gene3D" id="1.20.5.4880">
    <property type="match status" value="1"/>
</dbReference>
<feature type="region of interest" description="Disordered" evidence="4">
    <location>
        <begin position="17"/>
        <end position="55"/>
    </location>
</feature>
<dbReference type="Pfam" id="PF25555">
    <property type="entry name" value="RAB3A-like_C"/>
    <property type="match status" value="1"/>
</dbReference>
<evidence type="ECO:0000256" key="1">
    <source>
        <dbReference type="ARBA" id="ARBA00023054"/>
    </source>
</evidence>
<dbReference type="KEGG" id="dci:103513000"/>
<dbReference type="Proteomes" id="UP000079169">
    <property type="component" value="Unplaced"/>
</dbReference>
<keyword evidence="1 3" id="KW-0175">Coiled coil</keyword>